<dbReference type="EMBL" id="BARS01056311">
    <property type="protein sequence ID" value="GAG42348.1"/>
    <property type="molecule type" value="Genomic_DNA"/>
</dbReference>
<accession>X0Y0N8</accession>
<sequence>MVHQTVKHWWIQNQQFYANMRRRHRHLWVFIEQLIKTVGFKRVLEVGGGAGEVSEWLKGRYTNIERNAMAIAAGQKKYPGREFIEDDFMHMDTRQFQDYAYSLVLACGVIEHCSYYRTFLHRAVDTGAHLILVTFFRGLWWRADRIVKVVGPGGVFYENHY</sequence>
<dbReference type="SUPFAM" id="SSF53335">
    <property type="entry name" value="S-adenosyl-L-methionine-dependent methyltransferases"/>
    <property type="match status" value="1"/>
</dbReference>
<dbReference type="Gene3D" id="3.40.50.150">
    <property type="entry name" value="Vaccinia Virus protein VP39"/>
    <property type="match status" value="1"/>
</dbReference>
<organism evidence="2">
    <name type="scientific">marine sediment metagenome</name>
    <dbReference type="NCBI Taxonomy" id="412755"/>
    <lineage>
        <taxon>unclassified sequences</taxon>
        <taxon>metagenomes</taxon>
        <taxon>ecological metagenomes</taxon>
    </lineage>
</organism>
<dbReference type="Pfam" id="PF08241">
    <property type="entry name" value="Methyltransf_11"/>
    <property type="match status" value="1"/>
</dbReference>
<dbReference type="CDD" id="cd02440">
    <property type="entry name" value="AdoMet_MTases"/>
    <property type="match status" value="1"/>
</dbReference>
<dbReference type="AlphaFoldDB" id="X0Y0N8"/>
<gene>
    <name evidence="2" type="ORF">S01H1_82965</name>
</gene>
<proteinExistence type="predicted"/>
<evidence type="ECO:0000259" key="1">
    <source>
        <dbReference type="Pfam" id="PF08241"/>
    </source>
</evidence>
<name>X0Y0N8_9ZZZZ</name>
<dbReference type="GO" id="GO:0008757">
    <property type="term" value="F:S-adenosylmethionine-dependent methyltransferase activity"/>
    <property type="evidence" value="ECO:0007669"/>
    <property type="project" value="InterPro"/>
</dbReference>
<evidence type="ECO:0000313" key="2">
    <source>
        <dbReference type="EMBL" id="GAG42348.1"/>
    </source>
</evidence>
<dbReference type="InterPro" id="IPR029063">
    <property type="entry name" value="SAM-dependent_MTases_sf"/>
</dbReference>
<protein>
    <recommendedName>
        <fullName evidence="1">Methyltransferase type 11 domain-containing protein</fullName>
    </recommendedName>
</protein>
<feature type="non-terminal residue" evidence="2">
    <location>
        <position position="161"/>
    </location>
</feature>
<comment type="caution">
    <text evidence="2">The sequence shown here is derived from an EMBL/GenBank/DDBJ whole genome shotgun (WGS) entry which is preliminary data.</text>
</comment>
<reference evidence="2" key="1">
    <citation type="journal article" date="2014" name="Front. Microbiol.">
        <title>High frequency of phylogenetically diverse reductive dehalogenase-homologous genes in deep subseafloor sedimentary metagenomes.</title>
        <authorList>
            <person name="Kawai M."/>
            <person name="Futagami T."/>
            <person name="Toyoda A."/>
            <person name="Takaki Y."/>
            <person name="Nishi S."/>
            <person name="Hori S."/>
            <person name="Arai W."/>
            <person name="Tsubouchi T."/>
            <person name="Morono Y."/>
            <person name="Uchiyama I."/>
            <person name="Ito T."/>
            <person name="Fujiyama A."/>
            <person name="Inagaki F."/>
            <person name="Takami H."/>
        </authorList>
    </citation>
    <scope>NUCLEOTIDE SEQUENCE</scope>
    <source>
        <strain evidence="2">Expedition CK06-06</strain>
    </source>
</reference>
<dbReference type="InterPro" id="IPR013216">
    <property type="entry name" value="Methyltransf_11"/>
</dbReference>
<feature type="domain" description="Methyltransferase type 11" evidence="1">
    <location>
        <begin position="44"/>
        <end position="123"/>
    </location>
</feature>